<keyword evidence="1" id="KW-0472">Membrane</keyword>
<keyword evidence="1" id="KW-0812">Transmembrane</keyword>
<protein>
    <submittedName>
        <fullName evidence="2">Uncharacterized protein</fullName>
    </submittedName>
</protein>
<evidence type="ECO:0000256" key="1">
    <source>
        <dbReference type="SAM" id="Phobius"/>
    </source>
</evidence>
<sequence length="235" mass="28230">MDFFLINNYSLIIKLIIITAVIAGILSYKKFKNTPVTFFIKILIGLLIIEYVGSYPLYYNTFNFLKPIYNSIFRKNYWWFTIAYDIVVIILFSIFYQKILVSLKFKRILKYATWVFAVVSFCYAALNLDALFNQLLPVVQIFGALIILLCCILYFLELLLNNRIIYFFKSIYFYITIGIFLWWIIITPLVFFDLYFNNSDWNFIFLQWQIYLFVNFFMYTLFIIGFIVSEPEKIT</sequence>
<keyword evidence="3" id="KW-1185">Reference proteome</keyword>
<keyword evidence="1" id="KW-1133">Transmembrane helix</keyword>
<name>A0AAC9PX50_9FLAO</name>
<organism evidence="2 3">
    <name type="scientific">Lacinutrix venerupis</name>
    <dbReference type="NCBI Taxonomy" id="1486034"/>
    <lineage>
        <taxon>Bacteria</taxon>
        <taxon>Pseudomonadati</taxon>
        <taxon>Bacteroidota</taxon>
        <taxon>Flavobacteriia</taxon>
        <taxon>Flavobacteriales</taxon>
        <taxon>Flavobacteriaceae</taxon>
        <taxon>Lacinutrix</taxon>
    </lineage>
</organism>
<dbReference type="Proteomes" id="UP000187506">
    <property type="component" value="Chromosome"/>
</dbReference>
<feature type="transmembrane region" description="Helical" evidence="1">
    <location>
        <begin position="208"/>
        <end position="228"/>
    </location>
</feature>
<dbReference type="EMBL" id="CP019352">
    <property type="protein sequence ID" value="APY00443.1"/>
    <property type="molecule type" value="Genomic_DNA"/>
</dbReference>
<reference evidence="2 3" key="1">
    <citation type="submission" date="2017-01" db="EMBL/GenBank/DDBJ databases">
        <title>Complete genome of Lacinutrix venerupis DOK2-8 isolated from seawater in Dokdo.</title>
        <authorList>
            <person name="Chi W.-J."/>
            <person name="Kim J.H."/>
        </authorList>
    </citation>
    <scope>NUCLEOTIDE SEQUENCE [LARGE SCALE GENOMIC DNA]</scope>
    <source>
        <strain evidence="2 3">DOK2-8</strain>
    </source>
</reference>
<evidence type="ECO:0000313" key="2">
    <source>
        <dbReference type="EMBL" id="APY00443.1"/>
    </source>
</evidence>
<feature type="transmembrane region" description="Helical" evidence="1">
    <location>
        <begin position="138"/>
        <end position="160"/>
    </location>
</feature>
<feature type="transmembrane region" description="Helical" evidence="1">
    <location>
        <begin position="77"/>
        <end position="96"/>
    </location>
</feature>
<dbReference type="AlphaFoldDB" id="A0AAC9PX50"/>
<feature type="transmembrane region" description="Helical" evidence="1">
    <location>
        <begin position="38"/>
        <end position="57"/>
    </location>
</feature>
<accession>A0AAC9PX50</accession>
<proteinExistence type="predicted"/>
<evidence type="ECO:0000313" key="3">
    <source>
        <dbReference type="Proteomes" id="UP000187506"/>
    </source>
</evidence>
<gene>
    <name evidence="2" type="ORF">BWR22_08965</name>
</gene>
<feature type="transmembrane region" description="Helical" evidence="1">
    <location>
        <begin position="172"/>
        <end position="196"/>
    </location>
</feature>
<feature type="transmembrane region" description="Helical" evidence="1">
    <location>
        <begin position="6"/>
        <end position="26"/>
    </location>
</feature>
<dbReference type="KEGG" id="lvn:BWR22_08965"/>
<feature type="transmembrane region" description="Helical" evidence="1">
    <location>
        <begin position="108"/>
        <end position="126"/>
    </location>
</feature>